<name>A0A1I2S0S3_9ACTN</name>
<keyword evidence="5" id="KW-1185">Reference proteome</keyword>
<dbReference type="RefSeq" id="WP_092883292.1">
    <property type="nucleotide sequence ID" value="NZ_FOOI01000006.1"/>
</dbReference>
<dbReference type="STRING" id="504797.SAMN05421678_10650"/>
<evidence type="ECO:0000313" key="5">
    <source>
        <dbReference type="Proteomes" id="UP000533017"/>
    </source>
</evidence>
<dbReference type="SUPFAM" id="SSF48208">
    <property type="entry name" value="Six-hairpin glycosidases"/>
    <property type="match status" value="1"/>
</dbReference>
<evidence type="ECO:0000259" key="1">
    <source>
        <dbReference type="Pfam" id="PF06662"/>
    </source>
</evidence>
<dbReference type="Proteomes" id="UP000533017">
    <property type="component" value="Unassembled WGS sequence"/>
</dbReference>
<evidence type="ECO:0000313" key="4">
    <source>
        <dbReference type="Proteomes" id="UP000199052"/>
    </source>
</evidence>
<dbReference type="GO" id="GO:0005975">
    <property type="term" value="P:carbohydrate metabolic process"/>
    <property type="evidence" value="ECO:0007669"/>
    <property type="project" value="InterPro"/>
</dbReference>
<gene>
    <name evidence="2" type="ORF">FHR37_002697</name>
    <name evidence="3" type="ORF">SAMN05421678_10650</name>
</gene>
<proteinExistence type="predicted"/>
<dbReference type="InterPro" id="IPR010598">
    <property type="entry name" value="C5-epim_C"/>
</dbReference>
<protein>
    <submittedName>
        <fullName evidence="3">D-glucuronyl C5-epimerase C-terminus</fullName>
    </submittedName>
</protein>
<organism evidence="3 4">
    <name type="scientific">Actinopolymorpha cephalotaxi</name>
    <dbReference type="NCBI Taxonomy" id="504797"/>
    <lineage>
        <taxon>Bacteria</taxon>
        <taxon>Bacillati</taxon>
        <taxon>Actinomycetota</taxon>
        <taxon>Actinomycetes</taxon>
        <taxon>Propionibacteriales</taxon>
        <taxon>Actinopolymorphaceae</taxon>
        <taxon>Actinopolymorpha</taxon>
    </lineage>
</organism>
<dbReference type="OrthoDB" id="5241829at2"/>
<dbReference type="EMBL" id="JACBZA010000001">
    <property type="protein sequence ID" value="NYH83846.1"/>
    <property type="molecule type" value="Genomic_DNA"/>
</dbReference>
<accession>A0A1I2S0S3</accession>
<dbReference type="AlphaFoldDB" id="A0A1I2S0S3"/>
<dbReference type="Pfam" id="PF06662">
    <property type="entry name" value="C5-epim_C"/>
    <property type="match status" value="1"/>
</dbReference>
<dbReference type="Proteomes" id="UP000199052">
    <property type="component" value="Unassembled WGS sequence"/>
</dbReference>
<evidence type="ECO:0000313" key="2">
    <source>
        <dbReference type="EMBL" id="NYH83846.1"/>
    </source>
</evidence>
<reference evidence="3 4" key="1">
    <citation type="submission" date="2016-10" db="EMBL/GenBank/DDBJ databases">
        <authorList>
            <person name="de Groot N.N."/>
        </authorList>
    </citation>
    <scope>NUCLEOTIDE SEQUENCE [LARGE SCALE GENOMIC DNA]</scope>
    <source>
        <strain evidence="3 4">CPCC 202808</strain>
    </source>
</reference>
<dbReference type="EMBL" id="FOOI01000006">
    <property type="protein sequence ID" value="SFG45923.1"/>
    <property type="molecule type" value="Genomic_DNA"/>
</dbReference>
<feature type="domain" description="D-glucuronyl C5-epimerase C-terminal" evidence="1">
    <location>
        <begin position="194"/>
        <end position="371"/>
    </location>
</feature>
<evidence type="ECO:0000313" key="3">
    <source>
        <dbReference type="EMBL" id="SFG45923.1"/>
    </source>
</evidence>
<sequence length="542" mass="59092">MNHHGPAGSQRFASFVPAGPRAARVARAVLTGLVVPVSLAAAGCVLPGAGLEAKALAAVPPARSVPVPSSDSGSGSVSGSLLATESGAVAWRGLPFRFARDGYGARSLSGTQRPFRTGRVLPRIDQGSHDAHGVRMVVISGRQYDHPNFQANYGLANLESYELTGDRFYLGRALAQARRLRDRRVVSGGAWFHPYDFDFQLHRNSTETMRRPWYSGLAQGKVLAFFTELARVTGDPSWRRAADCTFDSFLLPPDAHAPWVSMTDRNHLLWLVEYPFGSPQQADQVFNGHLSAIFGLWDYYRLTRDRRALAMYDGAVTTVHRYRASLRVRGGPSIYCLTHHAVATSSYHRMHSLQLVQLSLLTGRSEFAHLAEALVGDSPYPVLAAPRRVGLAAGRHVGLTYDVTTGKVTGTRTVTLKQATVGTTVRRMRLQGRGIYYRMATGSPLAGMWVPEQAGLSMIRGVVSRLVFRTDRRAVLAAGHTYTGLKYDSVGNRTAIVRVTARTTAGVSYDAVAWIGGVPHLRIGSGKLRGYWVAQPQLTKVT</sequence>
<dbReference type="InterPro" id="IPR008928">
    <property type="entry name" value="6-hairpin_glycosidase_sf"/>
</dbReference>
<reference evidence="2 5" key="2">
    <citation type="submission" date="2020-07" db="EMBL/GenBank/DDBJ databases">
        <title>Sequencing the genomes of 1000 actinobacteria strains.</title>
        <authorList>
            <person name="Klenk H.-P."/>
        </authorList>
    </citation>
    <scope>NUCLEOTIDE SEQUENCE [LARGE SCALE GENOMIC DNA]</scope>
    <source>
        <strain evidence="2 5">DSM 45117</strain>
    </source>
</reference>